<dbReference type="Proteomes" id="UP000008136">
    <property type="component" value="Chromosome"/>
</dbReference>
<dbReference type="KEGG" id="ave:Arcve_1369"/>
<dbReference type="AlphaFoldDB" id="F2KNH1"/>
<keyword evidence="7" id="KW-0472">Membrane</keyword>
<dbReference type="GO" id="GO:0006487">
    <property type="term" value="P:protein N-linked glycosylation"/>
    <property type="evidence" value="ECO:0007669"/>
    <property type="project" value="TreeGrafter"/>
</dbReference>
<comment type="subcellular location">
    <subcellularLocation>
        <location evidence="1">Endomembrane system</location>
    </subcellularLocation>
</comment>
<keyword evidence="3 9" id="KW-0328">Glycosyltransferase</keyword>
<dbReference type="EMBL" id="CP002588">
    <property type="protein sequence ID" value="AEA47373.1"/>
    <property type="molecule type" value="Genomic_DNA"/>
</dbReference>
<evidence type="ECO:0000259" key="8">
    <source>
        <dbReference type="Pfam" id="PF00535"/>
    </source>
</evidence>
<name>F2KNH1_ARCVS</name>
<evidence type="ECO:0000256" key="6">
    <source>
        <dbReference type="ARBA" id="ARBA00022989"/>
    </source>
</evidence>
<evidence type="ECO:0000256" key="5">
    <source>
        <dbReference type="ARBA" id="ARBA00022692"/>
    </source>
</evidence>
<dbReference type="Pfam" id="PF00535">
    <property type="entry name" value="Glycos_transf_2"/>
    <property type="match status" value="1"/>
</dbReference>
<proteinExistence type="inferred from homology"/>
<dbReference type="InterPro" id="IPR029044">
    <property type="entry name" value="Nucleotide-diphossugar_trans"/>
</dbReference>
<dbReference type="Gene3D" id="3.90.550.10">
    <property type="entry name" value="Spore Coat Polysaccharide Biosynthesis Protein SpsA, Chain A"/>
    <property type="match status" value="1"/>
</dbReference>
<keyword evidence="10" id="KW-1185">Reference proteome</keyword>
<evidence type="ECO:0000313" key="9">
    <source>
        <dbReference type="EMBL" id="AEA47373.1"/>
    </source>
</evidence>
<dbReference type="RefSeq" id="WP_013684034.1">
    <property type="nucleotide sequence ID" value="NC_015320.1"/>
</dbReference>
<dbReference type="InterPro" id="IPR035518">
    <property type="entry name" value="DPG_synthase"/>
</dbReference>
<dbReference type="GO" id="GO:0012505">
    <property type="term" value="C:endomembrane system"/>
    <property type="evidence" value="ECO:0007669"/>
    <property type="project" value="UniProtKB-SubCell"/>
</dbReference>
<dbReference type="PANTHER" id="PTHR10859:SF105">
    <property type="entry name" value="DOLICHYL-PHOSPHATE BETA-D-MANNOSYLTRANSFERASE"/>
    <property type="match status" value="1"/>
</dbReference>
<dbReference type="PANTHER" id="PTHR10859">
    <property type="entry name" value="GLYCOSYL TRANSFERASE"/>
    <property type="match status" value="1"/>
</dbReference>
<organism evidence="9 10">
    <name type="scientific">Archaeoglobus veneficus (strain DSM 11195 / SNP6)</name>
    <dbReference type="NCBI Taxonomy" id="693661"/>
    <lineage>
        <taxon>Archaea</taxon>
        <taxon>Methanobacteriati</taxon>
        <taxon>Methanobacteriota</taxon>
        <taxon>Archaeoglobi</taxon>
        <taxon>Archaeoglobales</taxon>
        <taxon>Archaeoglobaceae</taxon>
        <taxon>Archaeoglobus</taxon>
    </lineage>
</organism>
<gene>
    <name evidence="9" type="ordered locus">Arcve_1369</name>
</gene>
<dbReference type="OrthoDB" id="351177at2157"/>
<comment type="similarity">
    <text evidence="2">Belongs to the glycosyltransferase 2 family.</text>
</comment>
<keyword evidence="4 9" id="KW-0808">Transferase</keyword>
<evidence type="ECO:0000313" key="10">
    <source>
        <dbReference type="Proteomes" id="UP000008136"/>
    </source>
</evidence>
<dbReference type="EC" id="2.4.1.117" evidence="9"/>
<evidence type="ECO:0000256" key="4">
    <source>
        <dbReference type="ARBA" id="ARBA00022679"/>
    </source>
</evidence>
<dbReference type="GO" id="GO:0004581">
    <property type="term" value="F:dolichyl-phosphate beta-glucosyltransferase activity"/>
    <property type="evidence" value="ECO:0007669"/>
    <property type="project" value="UniProtKB-EC"/>
</dbReference>
<evidence type="ECO:0000256" key="2">
    <source>
        <dbReference type="ARBA" id="ARBA00006739"/>
    </source>
</evidence>
<feature type="domain" description="Glycosyltransferase 2-like" evidence="8">
    <location>
        <begin position="10"/>
        <end position="173"/>
    </location>
</feature>
<dbReference type="InterPro" id="IPR001173">
    <property type="entry name" value="Glyco_trans_2-like"/>
</dbReference>
<dbReference type="GeneID" id="10394491"/>
<reference evidence="9 10" key="1">
    <citation type="submission" date="2011-03" db="EMBL/GenBank/DDBJ databases">
        <title>The complete genome of Archaeoglobus veneficus SNP6.</title>
        <authorList>
            <consortium name="US DOE Joint Genome Institute (JGI-PGF)"/>
            <person name="Lucas S."/>
            <person name="Copeland A."/>
            <person name="Lapidus A."/>
            <person name="Bruce D."/>
            <person name="Goodwin L."/>
            <person name="Pitluck S."/>
            <person name="Kyrpides N."/>
            <person name="Mavromatis K."/>
            <person name="Pagani I."/>
            <person name="Ivanova N."/>
            <person name="Mikhailova N."/>
            <person name="Lu M."/>
            <person name="Detter J.C."/>
            <person name="Tapia R."/>
            <person name="Han C."/>
            <person name="Land M."/>
            <person name="Hauser L."/>
            <person name="Markowitz V."/>
            <person name="Cheng J.-F."/>
            <person name="Hugenholtz P."/>
            <person name="Woyke T."/>
            <person name="Wu D."/>
            <person name="Spring S."/>
            <person name="Brambilla E."/>
            <person name="Klenk H.-P."/>
            <person name="Eisen J.A."/>
        </authorList>
    </citation>
    <scope>NUCLEOTIDE SEQUENCE [LARGE SCALE GENOMIC DNA]</scope>
    <source>
        <strain>SNP6</strain>
    </source>
</reference>
<evidence type="ECO:0000256" key="1">
    <source>
        <dbReference type="ARBA" id="ARBA00004308"/>
    </source>
</evidence>
<evidence type="ECO:0000256" key="7">
    <source>
        <dbReference type="ARBA" id="ARBA00023136"/>
    </source>
</evidence>
<dbReference type="eggNOG" id="arCOG00897">
    <property type="taxonomic scope" value="Archaea"/>
</dbReference>
<dbReference type="HOGENOM" id="CLU_033536_9_0_2"/>
<dbReference type="SUPFAM" id="SSF53448">
    <property type="entry name" value="Nucleotide-diphospho-sugar transferases"/>
    <property type="match status" value="1"/>
</dbReference>
<keyword evidence="5" id="KW-0812">Transmembrane</keyword>
<evidence type="ECO:0000256" key="3">
    <source>
        <dbReference type="ARBA" id="ARBA00022676"/>
    </source>
</evidence>
<keyword evidence="6" id="KW-1133">Transmembrane helix</keyword>
<accession>F2KNH1</accession>
<sequence length="236" mass="26488">MSGRNEISVSVVLPAYNEASRLENAVGEVVKALDAAGYNYEVIIAEDGSTDGTAEIAAKLADGNRIRHLHSDERLGRGKALMRAFEAARGSIVAYLDVDLSTDLKHLKELIDAIAIEGYDIAIGSRLAKGSRAERPVKRDVASKGYNFLVRFLLGSKIKDHQCGFKAFRRDIVLSLGKRAKDTHWFWDTEVLVLAQQEGLRIKEIPVEWRHGGATKVRFWKDIVYMFRQILRMRFG</sequence>
<dbReference type="STRING" id="693661.Arcve_1369"/>
<protein>
    <submittedName>
        <fullName evidence="9">Dolichyl-phosphate beta-glucosyltransferase</fullName>
        <ecNumber evidence="9">2.4.1.117</ecNumber>
    </submittedName>
</protein>
<dbReference type="CDD" id="cd04188">
    <property type="entry name" value="DPG_synthase"/>
    <property type="match status" value="1"/>
</dbReference>